<proteinExistence type="inferred from homology"/>
<evidence type="ECO:0000256" key="2">
    <source>
        <dbReference type="ARBA" id="ARBA00004117"/>
    </source>
</evidence>
<dbReference type="Pfam" id="PF02107">
    <property type="entry name" value="FlgH"/>
    <property type="match status" value="1"/>
</dbReference>
<organism evidence="9">
    <name type="scientific">Candidatus Caldatribacterium californiense</name>
    <dbReference type="NCBI Taxonomy" id="1454726"/>
    <lineage>
        <taxon>Bacteria</taxon>
        <taxon>Pseudomonadati</taxon>
        <taxon>Atribacterota</taxon>
        <taxon>Atribacteria</taxon>
        <taxon>Atribacterales</taxon>
        <taxon>Candidatus Caldatribacteriaceae</taxon>
        <taxon>Candidatus Caldatribacterium</taxon>
    </lineage>
</organism>
<evidence type="ECO:0000256" key="4">
    <source>
        <dbReference type="ARBA" id="ARBA00006929"/>
    </source>
</evidence>
<dbReference type="PRINTS" id="PR01008">
    <property type="entry name" value="FLGLRINGFLGH"/>
</dbReference>
<keyword evidence="5" id="KW-0732">Signal</keyword>
<reference evidence="9" key="1">
    <citation type="journal article" date="2020" name="mSystems">
        <title>Genome- and Community-Level Interaction Insights into Carbon Utilization and Element Cycling Functions of Hydrothermarchaeota in Hydrothermal Sediment.</title>
        <authorList>
            <person name="Zhou Z."/>
            <person name="Liu Y."/>
            <person name="Xu W."/>
            <person name="Pan J."/>
            <person name="Luo Z.H."/>
            <person name="Li M."/>
        </authorList>
    </citation>
    <scope>NUCLEOTIDE SEQUENCE [LARGE SCALE GENOMIC DNA]</scope>
    <source>
        <strain evidence="9">SpSt-747</strain>
    </source>
</reference>
<dbReference type="AlphaFoldDB" id="A0A7V3YG63"/>
<name>A0A7V3YG63_9BACT</name>
<comment type="subcellular location">
    <subcellularLocation>
        <location evidence="2">Bacterial flagellum basal body</location>
    </subcellularLocation>
    <subcellularLocation>
        <location evidence="3">Cell outer membrane</location>
    </subcellularLocation>
</comment>
<keyword evidence="9" id="KW-0969">Cilium</keyword>
<dbReference type="PANTHER" id="PTHR34933:SF1">
    <property type="entry name" value="FLAGELLAR L-RING PROTEIN"/>
    <property type="match status" value="1"/>
</dbReference>
<sequence length="197" mass="21440">MRWLFGCLVGLSLLFGGVAFGESLWRDDGWFSEPYVAERARNVGDVVTVILEEQTRGTATASSQGSNETQVGLQAGQGVFDFLPPAQLNHQSSQTGKRSYSRGVTLSGVIACRVVEVLENGHLRIAGKKEIFLNKERETLSIEGTIDPRLLSPQNTISSTQVMDVVIRLEGTLKPKKQSGLLGMLQGLFGSILDVLF</sequence>
<evidence type="ECO:0000256" key="7">
    <source>
        <dbReference type="ARBA" id="ARBA00023143"/>
    </source>
</evidence>
<gene>
    <name evidence="9" type="ORF">ENV30_04285</name>
</gene>
<keyword evidence="7" id="KW-0975">Bacterial flagellum</keyword>
<dbReference type="GO" id="GO:0071973">
    <property type="term" value="P:bacterial-type flagellum-dependent cell motility"/>
    <property type="evidence" value="ECO:0007669"/>
    <property type="project" value="InterPro"/>
</dbReference>
<evidence type="ECO:0000256" key="3">
    <source>
        <dbReference type="ARBA" id="ARBA00004442"/>
    </source>
</evidence>
<comment type="caution">
    <text evidence="9">The sequence shown here is derived from an EMBL/GenBank/DDBJ whole genome shotgun (WGS) entry which is preliminary data.</text>
</comment>
<dbReference type="GO" id="GO:0009427">
    <property type="term" value="C:bacterial-type flagellum basal body, distal rod, L ring"/>
    <property type="evidence" value="ECO:0007669"/>
    <property type="project" value="InterPro"/>
</dbReference>
<dbReference type="InterPro" id="IPR000527">
    <property type="entry name" value="Flag_Lring"/>
</dbReference>
<keyword evidence="8" id="KW-0998">Cell outer membrane</keyword>
<keyword evidence="9" id="KW-0966">Cell projection</keyword>
<comment type="similarity">
    <text evidence="4">Belongs to the FlgH family.</text>
</comment>
<evidence type="ECO:0000256" key="8">
    <source>
        <dbReference type="ARBA" id="ARBA00023237"/>
    </source>
</evidence>
<protein>
    <submittedName>
        <fullName evidence="9">Flagellar basal body L-ring protein FlgH</fullName>
    </submittedName>
</protein>
<keyword evidence="9" id="KW-0282">Flagellum</keyword>
<dbReference type="EMBL" id="DTFV01000059">
    <property type="protein sequence ID" value="HGI30512.1"/>
    <property type="molecule type" value="Genomic_DNA"/>
</dbReference>
<dbReference type="GO" id="GO:0003774">
    <property type="term" value="F:cytoskeletal motor activity"/>
    <property type="evidence" value="ECO:0007669"/>
    <property type="project" value="InterPro"/>
</dbReference>
<keyword evidence="6" id="KW-0472">Membrane</keyword>
<evidence type="ECO:0000256" key="6">
    <source>
        <dbReference type="ARBA" id="ARBA00023136"/>
    </source>
</evidence>
<comment type="function">
    <text evidence="1">Assembles around the rod to form the L-ring and probably protects the motor/basal body from shearing forces during rotation.</text>
</comment>
<evidence type="ECO:0000256" key="1">
    <source>
        <dbReference type="ARBA" id="ARBA00002591"/>
    </source>
</evidence>
<evidence type="ECO:0000256" key="5">
    <source>
        <dbReference type="ARBA" id="ARBA00022729"/>
    </source>
</evidence>
<dbReference type="GO" id="GO:0009279">
    <property type="term" value="C:cell outer membrane"/>
    <property type="evidence" value="ECO:0007669"/>
    <property type="project" value="UniProtKB-SubCell"/>
</dbReference>
<evidence type="ECO:0000313" key="9">
    <source>
        <dbReference type="EMBL" id="HGI30512.1"/>
    </source>
</evidence>
<accession>A0A7V3YG63</accession>
<dbReference type="PANTHER" id="PTHR34933">
    <property type="entry name" value="FLAGELLAR L-RING PROTEIN"/>
    <property type="match status" value="1"/>
</dbReference>